<dbReference type="Proteomes" id="UP000266841">
    <property type="component" value="Unassembled WGS sequence"/>
</dbReference>
<keyword evidence="3" id="KW-1185">Reference proteome</keyword>
<gene>
    <name evidence="2" type="ORF">THAOC_04528</name>
</gene>
<comment type="caution">
    <text evidence="2">The sequence shown here is derived from an EMBL/GenBank/DDBJ whole genome shotgun (WGS) entry which is preliminary data.</text>
</comment>
<accession>K0TNU3</accession>
<sequence length="564" mass="62617">MASSRLSPIYGHSLSSRRVDYRTHLRREATLARRGRRGLRESSARHTPPSSSRKTPPTDRCRADRSRAFLWHRPDCRGPQSLLTLLTLARLHAMDNSAFSEPEAWSLDPATLNHDDQRKEAGERNSSTKQPKRKRQRLNDREKGQSVYESLETFKQMQTLVDRTLLAQQALREKKGVDAEKLAALSCQSLSLISNTMRREIKSIASVSMGRKHTGLVHAKTTRADRLKRKNDIHVLSGGMSGNDVVANLESTLDSVSRSLESLVSTSIRGPAWAAAQKRRTTNMASSVQAAQSSVPAVPPDVVVYQKFFAPTVLPEAKAMQSSSSTNVVVYQNRDWAGLVCAEKSTAPASSTHGTKKASSKGAKENYSKKNNDEPFWHMLDGNTGAIVVNNRTLPLPAEGAKSYSPLEMCRVLQVEEKYGEQSLKSGEARTHLKQVKDALRFAKLIGVKSHTQVNEIYKRFKKTGKANQYWNETGPREIMPLDDLVSSFLAKQDGAPWTEDETKALLIVKKRAQFVSRGLDPNSAKSPDTKTVHIYHTALMNHKLVAGRIQGNGEDPGRVSSTM</sequence>
<reference evidence="2 3" key="1">
    <citation type="journal article" date="2012" name="Genome Biol.">
        <title>Genome and low-iron response of an oceanic diatom adapted to chronic iron limitation.</title>
        <authorList>
            <person name="Lommer M."/>
            <person name="Specht M."/>
            <person name="Roy A.S."/>
            <person name="Kraemer L."/>
            <person name="Andreson R."/>
            <person name="Gutowska M.A."/>
            <person name="Wolf J."/>
            <person name="Bergner S.V."/>
            <person name="Schilhabel M.B."/>
            <person name="Klostermeier U.C."/>
            <person name="Beiko R.G."/>
            <person name="Rosenstiel P."/>
            <person name="Hippler M."/>
            <person name="Laroche J."/>
        </authorList>
    </citation>
    <scope>NUCLEOTIDE SEQUENCE [LARGE SCALE GENOMIC DNA]</scope>
    <source>
        <strain evidence="2 3">CCMP1005</strain>
    </source>
</reference>
<proteinExistence type="predicted"/>
<name>K0TNU3_THAOC</name>
<feature type="region of interest" description="Disordered" evidence="1">
    <location>
        <begin position="30"/>
        <end position="61"/>
    </location>
</feature>
<evidence type="ECO:0000256" key="1">
    <source>
        <dbReference type="SAM" id="MobiDB-lite"/>
    </source>
</evidence>
<feature type="compositionally biased region" description="Low complexity" evidence="1">
    <location>
        <begin position="45"/>
        <end position="55"/>
    </location>
</feature>
<evidence type="ECO:0000313" key="2">
    <source>
        <dbReference type="EMBL" id="EJK73827.1"/>
    </source>
</evidence>
<feature type="region of interest" description="Disordered" evidence="1">
    <location>
        <begin position="116"/>
        <end position="145"/>
    </location>
</feature>
<evidence type="ECO:0000313" key="3">
    <source>
        <dbReference type="Proteomes" id="UP000266841"/>
    </source>
</evidence>
<dbReference type="AlphaFoldDB" id="K0TNU3"/>
<protein>
    <submittedName>
        <fullName evidence="2">Uncharacterized protein</fullName>
    </submittedName>
</protein>
<dbReference type="EMBL" id="AGNL01004184">
    <property type="protein sequence ID" value="EJK73827.1"/>
    <property type="molecule type" value="Genomic_DNA"/>
</dbReference>
<organism evidence="2 3">
    <name type="scientific">Thalassiosira oceanica</name>
    <name type="common">Marine diatom</name>
    <dbReference type="NCBI Taxonomy" id="159749"/>
    <lineage>
        <taxon>Eukaryota</taxon>
        <taxon>Sar</taxon>
        <taxon>Stramenopiles</taxon>
        <taxon>Ochrophyta</taxon>
        <taxon>Bacillariophyta</taxon>
        <taxon>Coscinodiscophyceae</taxon>
        <taxon>Thalassiosirophycidae</taxon>
        <taxon>Thalassiosirales</taxon>
        <taxon>Thalassiosiraceae</taxon>
        <taxon>Thalassiosira</taxon>
    </lineage>
</organism>
<feature type="region of interest" description="Disordered" evidence="1">
    <location>
        <begin position="345"/>
        <end position="370"/>
    </location>
</feature>